<name>I3DUU6_BACMT</name>
<gene>
    <name evidence="2" type="ORF">PB1_10634</name>
</gene>
<dbReference type="STRING" id="997296.PB1_10634"/>
<accession>I3DUU6</accession>
<dbReference type="AlphaFoldDB" id="I3DUU6"/>
<protein>
    <submittedName>
        <fullName evidence="2">Uncharacterized protein</fullName>
    </submittedName>
</protein>
<dbReference type="EMBL" id="AFEU01000003">
    <property type="protein sequence ID" value="EIJ78017.1"/>
    <property type="molecule type" value="Genomic_DNA"/>
</dbReference>
<organism evidence="2 3">
    <name type="scientific">Bacillus methanolicus PB1</name>
    <dbReference type="NCBI Taxonomy" id="997296"/>
    <lineage>
        <taxon>Bacteria</taxon>
        <taxon>Bacillati</taxon>
        <taxon>Bacillota</taxon>
        <taxon>Bacilli</taxon>
        <taxon>Bacillales</taxon>
        <taxon>Bacillaceae</taxon>
        <taxon>Bacillus</taxon>
    </lineage>
</organism>
<keyword evidence="1" id="KW-0812">Transmembrane</keyword>
<dbReference type="Proteomes" id="UP000010523">
    <property type="component" value="Unassembled WGS sequence"/>
</dbReference>
<feature type="transmembrane region" description="Helical" evidence="1">
    <location>
        <begin position="29"/>
        <end position="46"/>
    </location>
</feature>
<evidence type="ECO:0000313" key="3">
    <source>
        <dbReference type="Proteomes" id="UP000010523"/>
    </source>
</evidence>
<evidence type="ECO:0000256" key="1">
    <source>
        <dbReference type="SAM" id="Phobius"/>
    </source>
</evidence>
<proteinExistence type="predicted"/>
<keyword evidence="1" id="KW-0472">Membrane</keyword>
<evidence type="ECO:0000313" key="2">
    <source>
        <dbReference type="EMBL" id="EIJ78017.1"/>
    </source>
</evidence>
<dbReference type="PATRIC" id="fig|997296.3.peg.2231"/>
<comment type="caution">
    <text evidence="2">The sequence shown here is derived from an EMBL/GenBank/DDBJ whole genome shotgun (WGS) entry which is preliminary data.</text>
</comment>
<keyword evidence="3" id="KW-1185">Reference proteome</keyword>
<reference evidence="2 3" key="1">
    <citation type="journal article" date="2012" name="Appl. Environ. Microbiol.">
        <title>Genome Sequence of Thermotolerant Bacillus methanolicus: Features and Regulation Related to Methylotrophy and Production of L-Lysine and L-Glutamate from Methanol.</title>
        <authorList>
            <person name="Heggeset T.M."/>
            <person name="Krog A."/>
            <person name="Balzer S."/>
            <person name="Wentzel A."/>
            <person name="Ellingsen T.E."/>
            <person name="Brautaset T."/>
        </authorList>
    </citation>
    <scope>NUCLEOTIDE SEQUENCE [LARGE SCALE GENOMIC DNA]</scope>
    <source>
        <strain evidence="2 3">PB1</strain>
    </source>
</reference>
<keyword evidence="1" id="KW-1133">Transmembrane helix</keyword>
<sequence>MFYTFSQKYLFKNRINKSYHPEALMKKKVIFILIFIIIFLGIYLIFNPMGVFDLITK</sequence>